<proteinExistence type="predicted"/>
<evidence type="ECO:0000313" key="4">
    <source>
        <dbReference type="Proteomes" id="UP000590740"/>
    </source>
</evidence>
<dbReference type="RefSeq" id="WP_184339263.1">
    <property type="nucleotide sequence ID" value="NZ_JACHIG010000003.1"/>
</dbReference>
<accession>A0A7W7YA55</accession>
<dbReference type="Pfam" id="PF02636">
    <property type="entry name" value="Methyltransf_28"/>
    <property type="match status" value="1"/>
</dbReference>
<dbReference type="SUPFAM" id="SSF53335">
    <property type="entry name" value="S-adenosyl-L-methionine-dependent methyltransferases"/>
    <property type="match status" value="1"/>
</dbReference>
<name>A0A7W7YA55_9BACT</name>
<keyword evidence="1 3" id="KW-0489">Methyltransferase</keyword>
<dbReference type="GO" id="GO:0035243">
    <property type="term" value="F:protein-arginine omega-N symmetric methyltransferase activity"/>
    <property type="evidence" value="ECO:0007669"/>
    <property type="project" value="TreeGrafter"/>
</dbReference>
<evidence type="ECO:0000256" key="1">
    <source>
        <dbReference type="ARBA" id="ARBA00022603"/>
    </source>
</evidence>
<evidence type="ECO:0000256" key="2">
    <source>
        <dbReference type="ARBA" id="ARBA00022679"/>
    </source>
</evidence>
<dbReference type="Proteomes" id="UP000590740">
    <property type="component" value="Unassembled WGS sequence"/>
</dbReference>
<dbReference type="Gene3D" id="3.40.50.12710">
    <property type="match status" value="1"/>
</dbReference>
<dbReference type="InterPro" id="IPR038375">
    <property type="entry name" value="NDUFAF7_sf"/>
</dbReference>
<dbReference type="AlphaFoldDB" id="A0A7W7YA55"/>
<reference evidence="3 4" key="1">
    <citation type="submission" date="2020-08" db="EMBL/GenBank/DDBJ databases">
        <title>Genomic Encyclopedia of Type Strains, Phase IV (KMG-IV): sequencing the most valuable type-strain genomes for metagenomic binning, comparative biology and taxonomic classification.</title>
        <authorList>
            <person name="Goeker M."/>
        </authorList>
    </citation>
    <scope>NUCLEOTIDE SEQUENCE [LARGE SCALE GENOMIC DNA]</scope>
    <source>
        <strain evidence="3 4">DSM 12252</strain>
    </source>
</reference>
<evidence type="ECO:0000313" key="3">
    <source>
        <dbReference type="EMBL" id="MBB5032334.1"/>
    </source>
</evidence>
<comment type="caution">
    <text evidence="3">The sequence shown here is derived from an EMBL/GenBank/DDBJ whole genome shotgun (WGS) entry which is preliminary data.</text>
</comment>
<keyword evidence="2 3" id="KW-0808">Transferase</keyword>
<dbReference type="EMBL" id="JACHIG010000003">
    <property type="protein sequence ID" value="MBB5032334.1"/>
    <property type="molecule type" value="Genomic_DNA"/>
</dbReference>
<organism evidence="3 4">
    <name type="scientific">Prosthecobacter vanneervenii</name>
    <dbReference type="NCBI Taxonomy" id="48466"/>
    <lineage>
        <taxon>Bacteria</taxon>
        <taxon>Pseudomonadati</taxon>
        <taxon>Verrucomicrobiota</taxon>
        <taxon>Verrucomicrobiia</taxon>
        <taxon>Verrucomicrobiales</taxon>
        <taxon>Verrucomicrobiaceae</taxon>
        <taxon>Prosthecobacter</taxon>
    </lineage>
</organism>
<dbReference type="InterPro" id="IPR003788">
    <property type="entry name" value="NDUFAF7"/>
</dbReference>
<dbReference type="PANTHER" id="PTHR12049">
    <property type="entry name" value="PROTEIN ARGININE METHYLTRANSFERASE NDUFAF7, MITOCHONDRIAL"/>
    <property type="match status" value="1"/>
</dbReference>
<gene>
    <name evidence="3" type="ORF">HNQ65_001911</name>
</gene>
<sequence length="355" mass="39376">MSSMPQILHEKLAATPSGRLPFVQVMDLALYHPEHGYYGAGPRKIGRSGDFFTSVSVGPLFGKLLALRAVEEWRAMGEPEDFAIIEQGAHDGQLAEDVLNALADHPMIRYLIVEPNPRYRAAQVRRLGDQAEWVDSLDALQKGPAYAFFICNELPDAFPVHLVRWNGAQWEELYVEAADAGKIRLVPGECSSAKLAAEIANLPLDLTPGHTLEINLAMLEWLRSLAKAAFRGSIFIADYGLDEEEFYADARADGTIRRYHQHQMDGRVLENLGECDLTTHVNFTRLISEAAELGLPQREYDLQGRVLGRMAAPWLRSLEGAPPDAATMRQFQSLTHPALMGRSFRCLVLGKPSAG</sequence>
<dbReference type="PANTHER" id="PTHR12049:SF7">
    <property type="entry name" value="PROTEIN ARGININE METHYLTRANSFERASE NDUFAF7, MITOCHONDRIAL"/>
    <property type="match status" value="1"/>
</dbReference>
<keyword evidence="4" id="KW-1185">Reference proteome</keyword>
<dbReference type="GO" id="GO:0032259">
    <property type="term" value="P:methylation"/>
    <property type="evidence" value="ECO:0007669"/>
    <property type="project" value="UniProtKB-KW"/>
</dbReference>
<protein>
    <submittedName>
        <fullName evidence="3">SAM-dependent MidA family methyltransferase</fullName>
    </submittedName>
</protein>
<dbReference type="InterPro" id="IPR029063">
    <property type="entry name" value="SAM-dependent_MTases_sf"/>
</dbReference>